<sequence length="155" mass="17492">MSISRQRRRSGENLTDLKSVLQYGPVWLKSDRQWVAERRLTLFDPIDVHVGARVKLRRKRLGMSQERLGATLNVTFQQIQKYERGANRIGASNLYKISCALGVSPAFFFEGIDPDMLPVSSPKPPVSEANPTAIGDRKVRQAVEDLIQVLVERTS</sequence>
<dbReference type="EMBL" id="FWXR01000004">
    <property type="protein sequence ID" value="SMC61176.1"/>
    <property type="molecule type" value="Genomic_DNA"/>
</dbReference>
<dbReference type="SMART" id="SM00530">
    <property type="entry name" value="HTH_XRE"/>
    <property type="match status" value="1"/>
</dbReference>
<dbReference type="InterPro" id="IPR010982">
    <property type="entry name" value="Lambda_DNA-bd_dom_sf"/>
</dbReference>
<feature type="domain" description="HTH cro/C1-type" evidence="1">
    <location>
        <begin position="54"/>
        <end position="108"/>
    </location>
</feature>
<protein>
    <submittedName>
        <fullName evidence="2">Helix-turn-helix</fullName>
    </submittedName>
</protein>
<dbReference type="OrthoDB" id="9797172at2"/>
<reference evidence="2 3" key="1">
    <citation type="submission" date="2017-04" db="EMBL/GenBank/DDBJ databases">
        <authorList>
            <person name="Afonso C.L."/>
            <person name="Miller P.J."/>
            <person name="Scott M.A."/>
            <person name="Spackman E."/>
            <person name="Goraichik I."/>
            <person name="Dimitrov K.M."/>
            <person name="Suarez D.L."/>
            <person name="Swayne D.E."/>
        </authorList>
    </citation>
    <scope>NUCLEOTIDE SEQUENCE [LARGE SCALE GENOMIC DNA]</scope>
    <source>
        <strain evidence="2 3">CGMCC 1.10972</strain>
    </source>
</reference>
<dbReference type="STRING" id="937218.SAMN06297251_104272"/>
<gene>
    <name evidence="2" type="ORF">SAMN06297251_104272</name>
</gene>
<dbReference type="CDD" id="cd00093">
    <property type="entry name" value="HTH_XRE"/>
    <property type="match status" value="1"/>
</dbReference>
<evidence type="ECO:0000259" key="1">
    <source>
        <dbReference type="PROSITE" id="PS50943"/>
    </source>
</evidence>
<evidence type="ECO:0000313" key="2">
    <source>
        <dbReference type="EMBL" id="SMC61176.1"/>
    </source>
</evidence>
<dbReference type="Gene3D" id="1.10.260.40">
    <property type="entry name" value="lambda repressor-like DNA-binding domains"/>
    <property type="match status" value="1"/>
</dbReference>
<name>A0A1W2AKH2_9HYPH</name>
<organism evidence="2 3">
    <name type="scientific">Fulvimarina manganoxydans</name>
    <dbReference type="NCBI Taxonomy" id="937218"/>
    <lineage>
        <taxon>Bacteria</taxon>
        <taxon>Pseudomonadati</taxon>
        <taxon>Pseudomonadota</taxon>
        <taxon>Alphaproteobacteria</taxon>
        <taxon>Hyphomicrobiales</taxon>
        <taxon>Aurantimonadaceae</taxon>
        <taxon>Fulvimarina</taxon>
    </lineage>
</organism>
<dbReference type="SUPFAM" id="SSF47413">
    <property type="entry name" value="lambda repressor-like DNA-binding domains"/>
    <property type="match status" value="1"/>
</dbReference>
<accession>A0A1W2AKH2</accession>
<dbReference type="GO" id="GO:0003677">
    <property type="term" value="F:DNA binding"/>
    <property type="evidence" value="ECO:0007669"/>
    <property type="project" value="InterPro"/>
</dbReference>
<dbReference type="InterPro" id="IPR001387">
    <property type="entry name" value="Cro/C1-type_HTH"/>
</dbReference>
<dbReference type="Pfam" id="PF01381">
    <property type="entry name" value="HTH_3"/>
    <property type="match status" value="1"/>
</dbReference>
<proteinExistence type="predicted"/>
<dbReference type="Proteomes" id="UP000192656">
    <property type="component" value="Unassembled WGS sequence"/>
</dbReference>
<dbReference type="AlphaFoldDB" id="A0A1W2AKH2"/>
<dbReference type="PROSITE" id="PS50943">
    <property type="entry name" value="HTH_CROC1"/>
    <property type="match status" value="1"/>
</dbReference>
<evidence type="ECO:0000313" key="3">
    <source>
        <dbReference type="Proteomes" id="UP000192656"/>
    </source>
</evidence>
<keyword evidence="3" id="KW-1185">Reference proteome</keyword>